<dbReference type="EMBL" id="JACGWN010000002">
    <property type="protein sequence ID" value="KAL0458938.1"/>
    <property type="molecule type" value="Genomic_DNA"/>
</dbReference>
<feature type="region of interest" description="Disordered" evidence="1">
    <location>
        <begin position="64"/>
        <end position="100"/>
    </location>
</feature>
<evidence type="ECO:0000313" key="2">
    <source>
        <dbReference type="EMBL" id="KAL0458938.1"/>
    </source>
</evidence>
<organism evidence="2">
    <name type="scientific">Sesamum latifolium</name>
    <dbReference type="NCBI Taxonomy" id="2727402"/>
    <lineage>
        <taxon>Eukaryota</taxon>
        <taxon>Viridiplantae</taxon>
        <taxon>Streptophyta</taxon>
        <taxon>Embryophyta</taxon>
        <taxon>Tracheophyta</taxon>
        <taxon>Spermatophyta</taxon>
        <taxon>Magnoliopsida</taxon>
        <taxon>eudicotyledons</taxon>
        <taxon>Gunneridae</taxon>
        <taxon>Pentapetalae</taxon>
        <taxon>asterids</taxon>
        <taxon>lamiids</taxon>
        <taxon>Lamiales</taxon>
        <taxon>Pedaliaceae</taxon>
        <taxon>Sesamum</taxon>
    </lineage>
</organism>
<gene>
    <name evidence="2" type="ORF">Slati_0521000</name>
</gene>
<feature type="compositionally biased region" description="Polar residues" evidence="1">
    <location>
        <begin position="70"/>
        <end position="80"/>
    </location>
</feature>
<protein>
    <submittedName>
        <fullName evidence="2">Uncharacterized protein</fullName>
    </submittedName>
</protein>
<accession>A0AAW2XXW6</accession>
<feature type="region of interest" description="Disordered" evidence="1">
    <location>
        <begin position="139"/>
        <end position="162"/>
    </location>
</feature>
<evidence type="ECO:0000256" key="1">
    <source>
        <dbReference type="SAM" id="MobiDB-lite"/>
    </source>
</evidence>
<reference evidence="2" key="2">
    <citation type="journal article" date="2024" name="Plant">
        <title>Genomic evolution and insights into agronomic trait innovations of Sesamum species.</title>
        <authorList>
            <person name="Miao H."/>
            <person name="Wang L."/>
            <person name="Qu L."/>
            <person name="Liu H."/>
            <person name="Sun Y."/>
            <person name="Le M."/>
            <person name="Wang Q."/>
            <person name="Wei S."/>
            <person name="Zheng Y."/>
            <person name="Lin W."/>
            <person name="Duan Y."/>
            <person name="Cao H."/>
            <person name="Xiong S."/>
            <person name="Wang X."/>
            <person name="Wei L."/>
            <person name="Li C."/>
            <person name="Ma Q."/>
            <person name="Ju M."/>
            <person name="Zhao R."/>
            <person name="Li G."/>
            <person name="Mu C."/>
            <person name="Tian Q."/>
            <person name="Mei H."/>
            <person name="Zhang T."/>
            <person name="Gao T."/>
            <person name="Zhang H."/>
        </authorList>
    </citation>
    <scope>NUCLEOTIDE SEQUENCE</scope>
    <source>
        <strain evidence="2">KEN1</strain>
    </source>
</reference>
<proteinExistence type="predicted"/>
<dbReference type="AlphaFoldDB" id="A0AAW2XXW6"/>
<sequence length="226" mass="23956">MEATNNRDSTSSGRMVPLTSEDLPLILTTSVEGPTSATPSLLSLLNYNVPTNLIFNVQDVPLEERERASPSENKPYSQAGTLFKKSCPGGHPHQKDIPLKKQKTVDTGGNLTLQVATGTPSTAFGGGSALALLAPVPPLSRITDPTTDPPRRRISSDTSTEELSPAFMGAIQRIVSAAIREQFAVLTPSRTTTPSDVDVPKEVAEEGALVHVLPVARRQGPLLVAS</sequence>
<reference evidence="2" key="1">
    <citation type="submission" date="2020-06" db="EMBL/GenBank/DDBJ databases">
        <authorList>
            <person name="Li T."/>
            <person name="Hu X."/>
            <person name="Zhang T."/>
            <person name="Song X."/>
            <person name="Zhang H."/>
            <person name="Dai N."/>
            <person name="Sheng W."/>
            <person name="Hou X."/>
            <person name="Wei L."/>
        </authorList>
    </citation>
    <scope>NUCLEOTIDE SEQUENCE</scope>
    <source>
        <strain evidence="2">KEN1</strain>
        <tissue evidence="2">Leaf</tissue>
    </source>
</reference>
<name>A0AAW2XXW6_9LAMI</name>
<comment type="caution">
    <text evidence="2">The sequence shown here is derived from an EMBL/GenBank/DDBJ whole genome shotgun (WGS) entry which is preliminary data.</text>
</comment>